<protein>
    <submittedName>
        <fullName evidence="2">Uncharacterized protein</fullName>
    </submittedName>
</protein>
<accession>A0A1B0G2Q2</accession>
<feature type="region of interest" description="Disordered" evidence="1">
    <location>
        <begin position="775"/>
        <end position="800"/>
    </location>
</feature>
<proteinExistence type="predicted"/>
<name>A0A1B0G2Q2_GLOMM</name>
<keyword evidence="3" id="KW-1185">Reference proteome</keyword>
<dbReference type="EnsemblMetazoa" id="GMOY007595-RA">
    <property type="protein sequence ID" value="GMOY007595-PA"/>
    <property type="gene ID" value="GMOY007595"/>
</dbReference>
<feature type="region of interest" description="Disordered" evidence="1">
    <location>
        <begin position="698"/>
        <end position="761"/>
    </location>
</feature>
<organism evidence="2 3">
    <name type="scientific">Glossina morsitans morsitans</name>
    <name type="common">Savannah tsetse fly</name>
    <dbReference type="NCBI Taxonomy" id="37546"/>
    <lineage>
        <taxon>Eukaryota</taxon>
        <taxon>Metazoa</taxon>
        <taxon>Ecdysozoa</taxon>
        <taxon>Arthropoda</taxon>
        <taxon>Hexapoda</taxon>
        <taxon>Insecta</taxon>
        <taxon>Pterygota</taxon>
        <taxon>Neoptera</taxon>
        <taxon>Endopterygota</taxon>
        <taxon>Diptera</taxon>
        <taxon>Brachycera</taxon>
        <taxon>Muscomorpha</taxon>
        <taxon>Hippoboscoidea</taxon>
        <taxon>Glossinidae</taxon>
        <taxon>Glossina</taxon>
    </lineage>
</organism>
<feature type="region of interest" description="Disordered" evidence="1">
    <location>
        <begin position="1"/>
        <end position="22"/>
    </location>
</feature>
<dbReference type="EMBL" id="CCAG010006773">
    <property type="status" value="NOT_ANNOTATED_CDS"/>
    <property type="molecule type" value="Genomic_DNA"/>
</dbReference>
<feature type="compositionally biased region" description="Low complexity" evidence="1">
    <location>
        <begin position="751"/>
        <end position="761"/>
    </location>
</feature>
<feature type="compositionally biased region" description="Polar residues" evidence="1">
    <location>
        <begin position="775"/>
        <end position="788"/>
    </location>
</feature>
<evidence type="ECO:0000256" key="1">
    <source>
        <dbReference type="SAM" id="MobiDB-lite"/>
    </source>
</evidence>
<feature type="region of interest" description="Disordered" evidence="1">
    <location>
        <begin position="615"/>
        <end position="641"/>
    </location>
</feature>
<feature type="compositionally biased region" description="Polar residues" evidence="1">
    <location>
        <begin position="140"/>
        <end position="157"/>
    </location>
</feature>
<feature type="region of interest" description="Disordered" evidence="1">
    <location>
        <begin position="128"/>
        <end position="159"/>
    </location>
</feature>
<evidence type="ECO:0000313" key="3">
    <source>
        <dbReference type="Proteomes" id="UP000092444"/>
    </source>
</evidence>
<sequence length="938" mass="103719">MNSETATGSKPPKNKLTPRKKEVAGTYFKARGLFSPGTVSYYKPRRNANATNQLKKKFKKMTNAIKFTTKPRAYNKTPNRESVAKSRDLRETNLDAQLAMQNSNSHEDINNNEMEMEICDHPDAIVNESSHKKSRPMPSTPGSVKANTVSSTSTHEQTLVKPLEKTISRHKLSPISEIPKDANSFCNLSNNKTDDGSDIVNSPRKFHITKVIEIGNGPEVCNENSSFSLSKNQAENMESPSKYNAVSDKYKATKGVDLELANKDNDGELLEANPEAISSKEFNANSYTYCDSISYEENSAEPSKTAGSAELENISIRKTYDLANNLTIKNQICLIKRLENTIEQDIGSRRTTYTKENVECQDFGLYVRSNKCGTRFPNDKKIKNFKNSIGMNGLINTIWNTANRCRYQAVSSLTKANTKWNESIKKRIVVKTSGDNLHNGKNFQIFVNTSSSSNETRSRSRVNLLELLESTDEEDVPCPAFENIKKYYTTAKITLKAPSNNNQFRANDIDASSINKNLKDGEISTGVVNTIRKTTKTNMFRSFYSVTKTTTELTEIIKKDTIIVNYSEPVRSSTVTTLHHDSNNKKTNSITLNALNKTQEESNTSLGEFENIQHVEDSSKSGSENPEHQNSNLKDSINSDDKNKMAIEIHTSAVEAEYVPIEKAAEKDSKCNDSSKTVMKNPEKQNNQLVKCINSTGNVKQTPDVNVTSAGSVEKHTKCENPSEPIAKKSDSRDQVSKETINKKENAKQMAATSTSTAEAKSTLASKVIEKNAKNKLSGTASSQSIDKNTGAKPKCTSVAKTSVENKRCQTLSQLGTKGHSKAGNNKSHCKQVAASASATKAKNVSANKLTKKATKCKDSSQTTTKTANQRSVTTSNCKPVVFTTSCPRRPDVYVNRNQSTCVNRSSYCYQSYNSYGYSNYCSGQGYYNCGGSYWGGC</sequence>
<dbReference type="VEuPathDB" id="VectorBase:GMOY007595"/>
<evidence type="ECO:0000313" key="2">
    <source>
        <dbReference type="EnsemblMetazoa" id="GMOY007595-PA"/>
    </source>
</evidence>
<feature type="compositionally biased region" description="Basic and acidic residues" evidence="1">
    <location>
        <begin position="713"/>
        <end position="747"/>
    </location>
</feature>
<dbReference type="AlphaFoldDB" id="A0A1B0G2Q2"/>
<dbReference type="Proteomes" id="UP000092444">
    <property type="component" value="Unassembled WGS sequence"/>
</dbReference>
<reference evidence="2" key="1">
    <citation type="submission" date="2020-05" db="UniProtKB">
        <authorList>
            <consortium name="EnsemblMetazoa"/>
        </authorList>
    </citation>
    <scope>IDENTIFICATION</scope>
    <source>
        <strain evidence="2">Yale</strain>
    </source>
</reference>
<feature type="compositionally biased region" description="Polar residues" evidence="1">
    <location>
        <begin position="698"/>
        <end position="711"/>
    </location>
</feature>
<feature type="compositionally biased region" description="Polar residues" evidence="1">
    <location>
        <begin position="620"/>
        <end position="636"/>
    </location>
</feature>